<dbReference type="EMBL" id="GG738845">
    <property type="protein sequence ID" value="EFC50519.1"/>
    <property type="molecule type" value="Genomic_DNA"/>
</dbReference>
<dbReference type="AlphaFoldDB" id="D2UYQ4"/>
<evidence type="ECO:0000256" key="2">
    <source>
        <dbReference type="SAM" id="SignalP"/>
    </source>
</evidence>
<dbReference type="OMA" id="ANCANSE"/>
<organism evidence="4">
    <name type="scientific">Naegleria gruberi</name>
    <name type="common">Amoeba</name>
    <dbReference type="NCBI Taxonomy" id="5762"/>
    <lineage>
        <taxon>Eukaryota</taxon>
        <taxon>Discoba</taxon>
        <taxon>Heterolobosea</taxon>
        <taxon>Tetramitia</taxon>
        <taxon>Eutetramitia</taxon>
        <taxon>Vahlkampfiidae</taxon>
        <taxon>Naegleria</taxon>
    </lineage>
</organism>
<keyword evidence="4" id="KW-1185">Reference proteome</keyword>
<dbReference type="KEGG" id="ngr:NAEGRDRAFT_77822"/>
<accession>D2UYQ4</accession>
<dbReference type="InParanoid" id="D2UYQ4"/>
<feature type="transmembrane region" description="Helical" evidence="1">
    <location>
        <begin position="455"/>
        <end position="472"/>
    </location>
</feature>
<dbReference type="GeneID" id="8863635"/>
<dbReference type="RefSeq" id="XP_002683263.1">
    <property type="nucleotide sequence ID" value="XM_002683217.1"/>
</dbReference>
<feature type="signal peptide" evidence="2">
    <location>
        <begin position="1"/>
        <end position="31"/>
    </location>
</feature>
<dbReference type="VEuPathDB" id="AmoebaDB:NAEGRDRAFT_77822"/>
<dbReference type="Proteomes" id="UP000006671">
    <property type="component" value="Unassembled WGS sequence"/>
</dbReference>
<name>D2UYQ4_NAEGR</name>
<evidence type="ECO:0000313" key="3">
    <source>
        <dbReference type="EMBL" id="EFC50519.1"/>
    </source>
</evidence>
<keyword evidence="1" id="KW-0472">Membrane</keyword>
<evidence type="ECO:0000313" key="4">
    <source>
        <dbReference type="Proteomes" id="UP000006671"/>
    </source>
</evidence>
<protein>
    <submittedName>
        <fullName evidence="3">Uncharacterized protein</fullName>
    </submittedName>
</protein>
<sequence>MAKPIFSLFTLKAEVLLLMVLLLLFTSQTFQQTCESFLFSENESPPERAFCPISFVNLDNKCQSFTTINKQKKGSTCSTKSDCYFAYMNCVNQKCVPMLRLPGDSCVDDNQCLFNIVPANRKTMVDMVRPKCINNKCQLYKVVKRNDGEECFVDDNINTVYDCKDGYVCYKCCESWKPVKSKCVPKVKAKKGESCSNPSADNSIIPTFKICESGLYCKTMNDGSQLCTETLPKGANCANSESVCEEGTICRQNSPSDKTMTCQKSASYGESCVLNSDCTHSSSALVRCYNNKCTRWYGIEINGICKANDECYSGYCSTAGKCAERPSTPCSGSAYCQNSNYNNYCACGGKSSSNSPGKCVDSCLGAMIDVTTCLYNQGLLGSDFYGGLGFLQYVDEDSSLFTRCRYAFSRHYSCLRKSWIAAGIPTKGDMAGIDLDAYSVDASPIVPDEANQHQISFGLIFIIMILINFVILQ</sequence>
<keyword evidence="2" id="KW-0732">Signal</keyword>
<evidence type="ECO:0000256" key="1">
    <source>
        <dbReference type="SAM" id="Phobius"/>
    </source>
</evidence>
<keyword evidence="1" id="KW-1133">Transmembrane helix</keyword>
<keyword evidence="1" id="KW-0812">Transmembrane</keyword>
<reference evidence="3 4" key="1">
    <citation type="journal article" date="2010" name="Cell">
        <title>The genome of Naegleria gruberi illuminates early eukaryotic versatility.</title>
        <authorList>
            <person name="Fritz-Laylin L.K."/>
            <person name="Prochnik S.E."/>
            <person name="Ginger M.L."/>
            <person name="Dacks J.B."/>
            <person name="Carpenter M.L."/>
            <person name="Field M.C."/>
            <person name="Kuo A."/>
            <person name="Paredez A."/>
            <person name="Chapman J."/>
            <person name="Pham J."/>
            <person name="Shu S."/>
            <person name="Neupane R."/>
            <person name="Cipriano M."/>
            <person name="Mancuso J."/>
            <person name="Tu H."/>
            <person name="Salamov A."/>
            <person name="Lindquist E."/>
            <person name="Shapiro H."/>
            <person name="Lucas S."/>
            <person name="Grigoriev I.V."/>
            <person name="Cande W.Z."/>
            <person name="Fulton C."/>
            <person name="Rokhsar D.S."/>
            <person name="Dawson S.C."/>
        </authorList>
    </citation>
    <scope>NUCLEOTIDE SEQUENCE [LARGE SCALE GENOMIC DNA]</scope>
    <source>
        <strain evidence="3 4">NEG-M</strain>
    </source>
</reference>
<feature type="chain" id="PRO_5003038351" evidence="2">
    <location>
        <begin position="32"/>
        <end position="473"/>
    </location>
</feature>
<proteinExistence type="predicted"/>
<gene>
    <name evidence="3" type="ORF">NAEGRDRAFT_77822</name>
</gene>